<accession>A0ABW1CD41</accession>
<comment type="caution">
    <text evidence="1">The sequence shown here is derived from an EMBL/GenBank/DDBJ whole genome shotgun (WGS) entry which is preliminary data.</text>
</comment>
<keyword evidence="2" id="KW-1185">Reference proteome</keyword>
<dbReference type="RefSeq" id="WP_379513159.1">
    <property type="nucleotide sequence ID" value="NZ_JBHSPA010000010.1"/>
</dbReference>
<dbReference type="SUPFAM" id="SSF51735">
    <property type="entry name" value="NAD(P)-binding Rossmann-fold domains"/>
    <property type="match status" value="1"/>
</dbReference>
<gene>
    <name evidence="1" type="ORF">ACFPZ3_07185</name>
</gene>
<evidence type="ECO:0000313" key="2">
    <source>
        <dbReference type="Proteomes" id="UP001596058"/>
    </source>
</evidence>
<dbReference type="Gene3D" id="3.40.50.720">
    <property type="entry name" value="NAD(P)-binding Rossmann-like Domain"/>
    <property type="match status" value="1"/>
</dbReference>
<reference evidence="2" key="1">
    <citation type="journal article" date="2019" name="Int. J. Syst. Evol. Microbiol.">
        <title>The Global Catalogue of Microorganisms (GCM) 10K type strain sequencing project: providing services to taxonomists for standard genome sequencing and annotation.</title>
        <authorList>
            <consortium name="The Broad Institute Genomics Platform"/>
            <consortium name="The Broad Institute Genome Sequencing Center for Infectious Disease"/>
            <person name="Wu L."/>
            <person name="Ma J."/>
        </authorList>
    </citation>
    <scope>NUCLEOTIDE SEQUENCE [LARGE SCALE GENOMIC DNA]</scope>
    <source>
        <strain evidence="2">CCUG 53903</strain>
    </source>
</reference>
<protein>
    <submittedName>
        <fullName evidence="1">Shikimate dehydrogenase family protein</fullName>
    </submittedName>
</protein>
<evidence type="ECO:0000313" key="1">
    <source>
        <dbReference type="EMBL" id="MFC5823629.1"/>
    </source>
</evidence>
<organism evidence="1 2">
    <name type="scientific">Nonomuraea insulae</name>
    <dbReference type="NCBI Taxonomy" id="1616787"/>
    <lineage>
        <taxon>Bacteria</taxon>
        <taxon>Bacillati</taxon>
        <taxon>Actinomycetota</taxon>
        <taxon>Actinomycetes</taxon>
        <taxon>Streptosporangiales</taxon>
        <taxon>Streptosporangiaceae</taxon>
        <taxon>Nonomuraea</taxon>
    </lineage>
</organism>
<name>A0ABW1CD41_9ACTN</name>
<dbReference type="InterPro" id="IPR036291">
    <property type="entry name" value="NAD(P)-bd_dom_sf"/>
</dbReference>
<dbReference type="Proteomes" id="UP001596058">
    <property type="component" value="Unassembled WGS sequence"/>
</dbReference>
<dbReference type="Gene3D" id="3.40.50.10860">
    <property type="entry name" value="Leucine Dehydrogenase, chain A, domain 1"/>
    <property type="match status" value="1"/>
</dbReference>
<dbReference type="EMBL" id="JBHSPA010000010">
    <property type="protein sequence ID" value="MFC5823629.1"/>
    <property type="molecule type" value="Genomic_DNA"/>
</dbReference>
<sequence>MSALGFVGVDTGGSSIQQIFPRWAHALGLPEDRLVGYDIPLGASDEEYVAVVERIRDDDGVAGALVTTHKIRIFEAAGHLFGSLDRFARECGEVSSIAKHDGRLIGHALDPLTARLSLEEFVPEGHFGRTGAQVVCLGAGGAGTAITWYLAGRRDRPKRITITDADPRRLDHVREVHERGGLPAETFSYVVADGPADDLVTAAPPGSLIVNATGMGKDRLGSPLGASARLPERGLIWELNYRGPLEFLAIARTQEERSGLTVVDGWRYFIHGWTQVIAEVFGLEMGPARVEHLARLATPPGAAKS</sequence>
<proteinExistence type="predicted"/>